<keyword evidence="3" id="KW-1185">Reference proteome</keyword>
<dbReference type="InterPro" id="IPR018247">
    <property type="entry name" value="EF_Hand_1_Ca_BS"/>
</dbReference>
<evidence type="ECO:0000313" key="2">
    <source>
        <dbReference type="Ensembl" id="ENSCINP00000006261.3"/>
    </source>
</evidence>
<reference evidence="2" key="3">
    <citation type="submission" date="2025-08" db="UniProtKB">
        <authorList>
            <consortium name="Ensembl"/>
        </authorList>
    </citation>
    <scope>IDENTIFICATION</scope>
</reference>
<dbReference type="GO" id="GO:0048255">
    <property type="term" value="P:mRNA stabilization"/>
    <property type="evidence" value="ECO:0007669"/>
    <property type="project" value="InterPro"/>
</dbReference>
<dbReference type="EMBL" id="EAAA01001167">
    <property type="status" value="NOT_ANNOTATED_CDS"/>
    <property type="molecule type" value="Genomic_DNA"/>
</dbReference>
<dbReference type="STRING" id="7719.ENSCINP00000006261"/>
<dbReference type="InParanoid" id="F6PKS2"/>
<dbReference type="Proteomes" id="UP000008144">
    <property type="component" value="Chromosome 14"/>
</dbReference>
<reference evidence="2" key="4">
    <citation type="submission" date="2025-09" db="UniProtKB">
        <authorList>
            <consortium name="Ensembl"/>
        </authorList>
    </citation>
    <scope>IDENTIFICATION</scope>
</reference>
<dbReference type="PROSITE" id="PS00018">
    <property type="entry name" value="EF_HAND_1"/>
    <property type="match status" value="1"/>
</dbReference>
<feature type="compositionally biased region" description="Polar residues" evidence="1">
    <location>
        <begin position="423"/>
        <end position="432"/>
    </location>
</feature>
<feature type="compositionally biased region" description="Basic and acidic residues" evidence="1">
    <location>
        <begin position="209"/>
        <end position="224"/>
    </location>
</feature>
<dbReference type="SMART" id="SM00684">
    <property type="entry name" value="DM15"/>
    <property type="match status" value="3"/>
</dbReference>
<feature type="region of interest" description="Disordered" evidence="1">
    <location>
        <begin position="416"/>
        <end position="452"/>
    </location>
</feature>
<accession>F6PKS2</accession>
<dbReference type="HOGENOM" id="CLU_040263_0_0_1"/>
<name>F6PKS2_CIOIN</name>
<evidence type="ECO:0000256" key="1">
    <source>
        <dbReference type="SAM" id="MobiDB-lite"/>
    </source>
</evidence>
<dbReference type="GO" id="GO:0000339">
    <property type="term" value="F:RNA cap binding"/>
    <property type="evidence" value="ECO:0007669"/>
    <property type="project" value="InterPro"/>
</dbReference>
<dbReference type="Pfam" id="PF21071">
    <property type="entry name" value="LARP1_HEAT"/>
    <property type="match status" value="1"/>
</dbReference>
<proteinExistence type="predicted"/>
<organism evidence="2 3">
    <name type="scientific">Ciona intestinalis</name>
    <name type="common">Transparent sea squirt</name>
    <name type="synonym">Ascidia intestinalis</name>
    <dbReference type="NCBI Taxonomy" id="7719"/>
    <lineage>
        <taxon>Eukaryota</taxon>
        <taxon>Metazoa</taxon>
        <taxon>Chordata</taxon>
        <taxon>Tunicata</taxon>
        <taxon>Ascidiacea</taxon>
        <taxon>Phlebobranchia</taxon>
        <taxon>Cionidae</taxon>
        <taxon>Ciona</taxon>
    </lineage>
</organism>
<evidence type="ECO:0000313" key="3">
    <source>
        <dbReference type="Proteomes" id="UP000008144"/>
    </source>
</evidence>
<dbReference type="InterPro" id="IPR006607">
    <property type="entry name" value="DM15"/>
</dbReference>
<protein>
    <submittedName>
        <fullName evidence="2">Uncharacterized protein</fullName>
    </submittedName>
</protein>
<feature type="compositionally biased region" description="Basic residues" evidence="1">
    <location>
        <begin position="199"/>
        <end position="208"/>
    </location>
</feature>
<reference evidence="3" key="1">
    <citation type="journal article" date="2002" name="Science">
        <title>The draft genome of Ciona intestinalis: insights into chordate and vertebrate origins.</title>
        <authorList>
            <person name="Dehal P."/>
            <person name="Satou Y."/>
            <person name="Campbell R.K."/>
            <person name="Chapman J."/>
            <person name="Degnan B."/>
            <person name="De Tomaso A."/>
            <person name="Davidson B."/>
            <person name="Di Gregorio A."/>
            <person name="Gelpke M."/>
            <person name="Goodstein D.M."/>
            <person name="Harafuji N."/>
            <person name="Hastings K.E."/>
            <person name="Ho I."/>
            <person name="Hotta K."/>
            <person name="Huang W."/>
            <person name="Kawashima T."/>
            <person name="Lemaire P."/>
            <person name="Martinez D."/>
            <person name="Meinertzhagen I.A."/>
            <person name="Necula S."/>
            <person name="Nonaka M."/>
            <person name="Putnam N."/>
            <person name="Rash S."/>
            <person name="Saiga H."/>
            <person name="Satake M."/>
            <person name="Terry A."/>
            <person name="Yamada L."/>
            <person name="Wang H.G."/>
            <person name="Awazu S."/>
            <person name="Azumi K."/>
            <person name="Boore J."/>
            <person name="Branno M."/>
            <person name="Chin-Bow S."/>
            <person name="DeSantis R."/>
            <person name="Doyle S."/>
            <person name="Francino P."/>
            <person name="Keys D.N."/>
            <person name="Haga S."/>
            <person name="Hayashi H."/>
            <person name="Hino K."/>
            <person name="Imai K.S."/>
            <person name="Inaba K."/>
            <person name="Kano S."/>
            <person name="Kobayashi K."/>
            <person name="Kobayashi M."/>
            <person name="Lee B.I."/>
            <person name="Makabe K.W."/>
            <person name="Manohar C."/>
            <person name="Matassi G."/>
            <person name="Medina M."/>
            <person name="Mochizuki Y."/>
            <person name="Mount S."/>
            <person name="Morishita T."/>
            <person name="Miura S."/>
            <person name="Nakayama A."/>
            <person name="Nishizaka S."/>
            <person name="Nomoto H."/>
            <person name="Ohta F."/>
            <person name="Oishi K."/>
            <person name="Rigoutsos I."/>
            <person name="Sano M."/>
            <person name="Sasaki A."/>
            <person name="Sasakura Y."/>
            <person name="Shoguchi E."/>
            <person name="Shin-i T."/>
            <person name="Spagnuolo A."/>
            <person name="Stainier D."/>
            <person name="Suzuki M.M."/>
            <person name="Tassy O."/>
            <person name="Takatori N."/>
            <person name="Tokuoka M."/>
            <person name="Yagi K."/>
            <person name="Yoshizaki F."/>
            <person name="Wada S."/>
            <person name="Zhang C."/>
            <person name="Hyatt P.D."/>
            <person name="Larimer F."/>
            <person name="Detter C."/>
            <person name="Doggett N."/>
            <person name="Glavina T."/>
            <person name="Hawkins T."/>
            <person name="Richardson P."/>
            <person name="Lucas S."/>
            <person name="Kohara Y."/>
            <person name="Levine M."/>
            <person name="Satoh N."/>
            <person name="Rokhsar D.S."/>
        </authorList>
    </citation>
    <scope>NUCLEOTIDE SEQUENCE [LARGE SCALE GENOMIC DNA]</scope>
</reference>
<dbReference type="OMA" id="FMEDTIS"/>
<reference evidence="2" key="2">
    <citation type="journal article" date="2008" name="Genome Biol.">
        <title>Improved genome assembly and evidence-based global gene model set for the chordate Ciona intestinalis: new insight into intron and operon populations.</title>
        <authorList>
            <person name="Satou Y."/>
            <person name="Mineta K."/>
            <person name="Ogasawara M."/>
            <person name="Sasakura Y."/>
            <person name="Shoguchi E."/>
            <person name="Ueno K."/>
            <person name="Yamada L."/>
            <person name="Matsumoto J."/>
            <person name="Wasserscheid J."/>
            <person name="Dewar K."/>
            <person name="Wiley G.B."/>
            <person name="Macmil S.L."/>
            <person name="Roe B.A."/>
            <person name="Zeller R.W."/>
            <person name="Hastings K.E."/>
            <person name="Lemaire P."/>
            <person name="Lindquist E."/>
            <person name="Endo T."/>
            <person name="Hotta K."/>
            <person name="Inaba K."/>
        </authorList>
    </citation>
    <scope>NUCLEOTIDE SEQUENCE [LARGE SCALE GENOMIC DNA]</scope>
    <source>
        <strain evidence="2">wild type</strain>
    </source>
</reference>
<dbReference type="GeneTree" id="ENSGT00940000169209"/>
<dbReference type="Ensembl" id="ENSCINT00000006261.3">
    <property type="protein sequence ID" value="ENSCINP00000006261.3"/>
    <property type="gene ID" value="ENSCING00000003088.3"/>
</dbReference>
<feature type="region of interest" description="Disordered" evidence="1">
    <location>
        <begin position="187"/>
        <end position="261"/>
    </location>
</feature>
<sequence length="452" mass="52452">REELDFMFDEEMEELNLTKKSFTKWDSDSEDEVTDADIRKIIIVTQTPPAFRKHPGGDRTGSFTSRTKMTQDLASVINDGLYYYEQNLWDSWDDDIEIEPVDSKGQYTRVNVISQEDFKGIQITPPGPPSKSSVGPPPIVTTDTEEYFSLTVGTPGSPSIRVPGAIAKTPRTPHHKDSKIAPRFYPVVKENTAPDPKTPRKRKTRHSSHPPEEHHVGWVMDIREHRSRSRTPSVSDRGMSPLPDGRRFQSGTPHSLPKFEHPSHSLLKEKGFAQQVYSKYHSKCLRERDRRGVGQSPEMNTLFRFWSFFLRDNFNKKMFEEFKSLAVEDGKQGYRYGLECLFRFYSYGLEKRCRPDVFKEFQEDVIRDYKDGQLYGLEKFWAYLKYSGYPRGEVDPQIQTWLKKFRKLEDFRVLPPVHETATPPENNEASKPTTHRKRNQATGDALSRDKRS</sequence>
<dbReference type="AlphaFoldDB" id="F6PKS2"/>